<dbReference type="Pfam" id="PF01432">
    <property type="entry name" value="Peptidase_M3"/>
    <property type="match status" value="1"/>
</dbReference>
<dbReference type="InterPro" id="IPR045090">
    <property type="entry name" value="Pept_M3A_M3B"/>
</dbReference>
<protein>
    <submittedName>
        <fullName evidence="3">Oligoendopeptidase F</fullName>
    </submittedName>
</protein>
<dbReference type="GO" id="GO:0006508">
    <property type="term" value="P:proteolysis"/>
    <property type="evidence" value="ECO:0007669"/>
    <property type="project" value="UniProtKB-KW"/>
</dbReference>
<dbReference type="NCBIfam" id="TIGR02289">
    <property type="entry name" value="M3_not_pepF"/>
    <property type="match status" value="1"/>
</dbReference>
<dbReference type="AlphaFoldDB" id="A0A7U9TI93"/>
<dbReference type="Proteomes" id="UP000620133">
    <property type="component" value="Chromosome"/>
</dbReference>
<dbReference type="InterPro" id="IPR001567">
    <property type="entry name" value="Pept_M3A_M3B_dom"/>
</dbReference>
<organism evidence="3 4">
    <name type="scientific">Mariniplasma anaerobium</name>
    <dbReference type="NCBI Taxonomy" id="2735436"/>
    <lineage>
        <taxon>Bacteria</taxon>
        <taxon>Bacillati</taxon>
        <taxon>Mycoplasmatota</taxon>
        <taxon>Mollicutes</taxon>
        <taxon>Acholeplasmatales</taxon>
        <taxon>Acholeplasmataceae</taxon>
        <taxon>Mariniplasma</taxon>
    </lineage>
</organism>
<dbReference type="InterPro" id="IPR011976">
    <property type="entry name" value="Pept_M3B_oligopep-rel"/>
</dbReference>
<dbReference type="Gene3D" id="1.10.1370.30">
    <property type="match status" value="1"/>
</dbReference>
<keyword evidence="1" id="KW-0378">Hydrolase</keyword>
<evidence type="ECO:0000256" key="1">
    <source>
        <dbReference type="RuleBase" id="RU003435"/>
    </source>
</evidence>
<reference evidence="3" key="1">
    <citation type="submission" date="2021-01" db="EMBL/GenBank/DDBJ databases">
        <title>Draft genome sequence of Acholeplasmataceae bacterium strain Mahy22.</title>
        <authorList>
            <person name="Watanabe M."/>
            <person name="Kojima H."/>
            <person name="Fukui M."/>
        </authorList>
    </citation>
    <scope>NUCLEOTIDE SEQUENCE</scope>
    <source>
        <strain evidence="3">Mahy22</strain>
    </source>
</reference>
<comment type="similarity">
    <text evidence="1">Belongs to the peptidase M3 family.</text>
</comment>
<comment type="cofactor">
    <cofactor evidence="1">
        <name>Zn(2+)</name>
        <dbReference type="ChEBI" id="CHEBI:29105"/>
    </cofactor>
    <text evidence="1">Binds 1 zinc ion.</text>
</comment>
<sequence>MKFNEYKYERPDLEKVKKDLETQIALIGESQSFEVEKKAIDEIFEINDHIGSLAVLVSIRNSVDTKDKFYEAEQEFFDENGPVLQQYEHEFILKLLKSKNREELENYLGSLIFKRAELAQKTFKPEVIPDMQKENKLSTEYGKLIASAEIKFKDGIYNLSQMAPFIQDKDRETRHQAQLVVSKFFEENESEFDRIYDEMVQVRHKIAKSLGYENFVQLGYDRFSRTDYDFNDVKNYRDQIFEDIVPLVSELTERKAKRLGIKSPKSYDLALSFLSGNPKPKGDRDWLVERAQKMYNEMSTETGEFFNFMIEHDLLDLDSKPGKQGGGYCTYVPDYKSPFIFANFNGTSHDVDVLTHEAGHAFQVYSSRELLPEYRWPTMEAAEIHSMSMEFLAWPWIDQFFLEDTEKYKFNHLAGALSFLPYGVLVDEFQHGIYENPNLTPNERKSLWRTLEKKYMPFKDYGDDSFMDKGTFWFRQGHIFGAPFYYIDYTLAQVCAFQYWVMSQEDRQKALESYLALCKLGGSKSFVDLVESAKLKNPFVKGSVKKIIKPIRAYLDQVDDSKL</sequence>
<dbReference type="EMBL" id="AP024412">
    <property type="protein sequence ID" value="BCR35362.1"/>
    <property type="molecule type" value="Genomic_DNA"/>
</dbReference>
<name>A0A7U9TI93_9MOLU</name>
<keyword evidence="1" id="KW-0482">Metalloprotease</keyword>
<dbReference type="PANTHER" id="PTHR11804">
    <property type="entry name" value="PROTEASE M3 THIMET OLIGOPEPTIDASE-RELATED"/>
    <property type="match status" value="1"/>
</dbReference>
<keyword evidence="1" id="KW-0862">Zinc</keyword>
<dbReference type="PANTHER" id="PTHR11804:SF28">
    <property type="entry name" value="OLIGOENDOPEPTIDASE F"/>
    <property type="match status" value="1"/>
</dbReference>
<gene>
    <name evidence="3" type="primary">pepF</name>
    <name evidence="3" type="ORF">MPAN_002550</name>
</gene>
<dbReference type="RefSeq" id="WP_176239720.1">
    <property type="nucleotide sequence ID" value="NZ_AP024412.1"/>
</dbReference>
<feature type="domain" description="Peptidase M3A/M3B catalytic" evidence="2">
    <location>
        <begin position="167"/>
        <end position="542"/>
    </location>
</feature>
<keyword evidence="4" id="KW-1185">Reference proteome</keyword>
<keyword evidence="1" id="KW-0479">Metal-binding</keyword>
<dbReference type="SUPFAM" id="SSF55486">
    <property type="entry name" value="Metalloproteases ('zincins'), catalytic domain"/>
    <property type="match status" value="1"/>
</dbReference>
<proteinExistence type="inferred from homology"/>
<dbReference type="CDD" id="cd09606">
    <property type="entry name" value="M3B_PepF"/>
    <property type="match status" value="1"/>
</dbReference>
<keyword evidence="1" id="KW-0645">Protease</keyword>
<dbReference type="KEGG" id="manr:MPAN_002550"/>
<dbReference type="GO" id="GO:0006518">
    <property type="term" value="P:peptide metabolic process"/>
    <property type="evidence" value="ECO:0007669"/>
    <property type="project" value="TreeGrafter"/>
</dbReference>
<evidence type="ECO:0000259" key="2">
    <source>
        <dbReference type="Pfam" id="PF01432"/>
    </source>
</evidence>
<accession>A0A7U9TI93</accession>
<evidence type="ECO:0000313" key="4">
    <source>
        <dbReference type="Proteomes" id="UP000620133"/>
    </source>
</evidence>
<evidence type="ECO:0000313" key="3">
    <source>
        <dbReference type="EMBL" id="BCR35362.1"/>
    </source>
</evidence>
<dbReference type="GO" id="GO:0004222">
    <property type="term" value="F:metalloendopeptidase activity"/>
    <property type="evidence" value="ECO:0007669"/>
    <property type="project" value="InterPro"/>
</dbReference>
<dbReference type="GO" id="GO:0046872">
    <property type="term" value="F:metal ion binding"/>
    <property type="evidence" value="ECO:0007669"/>
    <property type="project" value="UniProtKB-UniRule"/>
</dbReference>